<dbReference type="PROSITE" id="PS00198">
    <property type="entry name" value="4FE4S_FER_1"/>
    <property type="match status" value="2"/>
</dbReference>
<dbReference type="AlphaFoldDB" id="A0A1I0PYX3"/>
<evidence type="ECO:0000256" key="5">
    <source>
        <dbReference type="ARBA" id="ARBA00022982"/>
    </source>
</evidence>
<organism evidence="9 10">
    <name type="scientific">[Clostridium] fimetarium</name>
    <dbReference type="NCBI Taxonomy" id="99656"/>
    <lineage>
        <taxon>Bacteria</taxon>
        <taxon>Bacillati</taxon>
        <taxon>Bacillota</taxon>
        <taxon>Clostridia</taxon>
        <taxon>Lachnospirales</taxon>
        <taxon>Lachnospiraceae</taxon>
    </lineage>
</organism>
<dbReference type="Gene3D" id="3.30.70.20">
    <property type="match status" value="1"/>
</dbReference>
<sequence>MSKVIYYFSGTGNNIAVAKGLCENIPDMEMYPITDLLENKVINEKYDLVGFTVPSYYSHIPPIVAECIKNLHFSNNQKVFSIIGCAGNRGHATEDIRHLVKACGKEVDYEYMIFFAGNYILSYNAFPKWYQNLVLKLSKKKITKIAKQLLEAKRAKPLGKGLFYSAKYEEALQKSIRKYSQTGLEYTVSNECSKCSQCIQICPVNNITMESGLIKFGSNCQQCMACIQWCPNKAIDYKGIAKDRIRYHHPDILVKDMID</sequence>
<proteinExistence type="predicted"/>
<dbReference type="RefSeq" id="WP_092453260.1">
    <property type="nucleotide sequence ID" value="NZ_FOJI01000006.1"/>
</dbReference>
<keyword evidence="4" id="KW-0677">Repeat</keyword>
<dbReference type="InterPro" id="IPR047964">
    <property type="entry name" value="EFR1-like"/>
</dbReference>
<dbReference type="OrthoDB" id="9813995at2"/>
<evidence type="ECO:0000256" key="7">
    <source>
        <dbReference type="ARBA" id="ARBA00023014"/>
    </source>
</evidence>
<dbReference type="GO" id="GO:0046872">
    <property type="term" value="F:metal ion binding"/>
    <property type="evidence" value="ECO:0007669"/>
    <property type="project" value="UniProtKB-KW"/>
</dbReference>
<reference evidence="9 10" key="1">
    <citation type="submission" date="2016-10" db="EMBL/GenBank/DDBJ databases">
        <authorList>
            <person name="de Groot N.N."/>
        </authorList>
    </citation>
    <scope>NUCLEOTIDE SEQUENCE [LARGE SCALE GENOMIC DNA]</scope>
    <source>
        <strain evidence="9 10">DSM 9179</strain>
    </source>
</reference>
<dbReference type="InterPro" id="IPR017896">
    <property type="entry name" value="4Fe4S_Fe-S-bd"/>
</dbReference>
<dbReference type="InterPro" id="IPR017900">
    <property type="entry name" value="4Fe4S_Fe_S_CS"/>
</dbReference>
<keyword evidence="6" id="KW-0408">Iron</keyword>
<dbReference type="NCBIfam" id="NF038196">
    <property type="entry name" value="ferrodoxin_EFR1"/>
    <property type="match status" value="1"/>
</dbReference>
<name>A0A1I0PYX3_9FIRM</name>
<feature type="domain" description="4Fe-4S ferredoxin-type" evidence="8">
    <location>
        <begin position="218"/>
        <end position="240"/>
    </location>
</feature>
<dbReference type="PROSITE" id="PS51379">
    <property type="entry name" value="4FE4S_FER_2"/>
    <property type="match status" value="2"/>
</dbReference>
<evidence type="ECO:0000256" key="2">
    <source>
        <dbReference type="ARBA" id="ARBA00022485"/>
    </source>
</evidence>
<evidence type="ECO:0000256" key="3">
    <source>
        <dbReference type="ARBA" id="ARBA00022723"/>
    </source>
</evidence>
<dbReference type="GO" id="GO:0051539">
    <property type="term" value="F:4 iron, 4 sulfur cluster binding"/>
    <property type="evidence" value="ECO:0007669"/>
    <property type="project" value="UniProtKB-KW"/>
</dbReference>
<evidence type="ECO:0000256" key="4">
    <source>
        <dbReference type="ARBA" id="ARBA00022737"/>
    </source>
</evidence>
<accession>A0A1I0PYX3</accession>
<dbReference type="SUPFAM" id="SSF54862">
    <property type="entry name" value="4Fe-4S ferredoxins"/>
    <property type="match status" value="1"/>
</dbReference>
<protein>
    <recommendedName>
        <fullName evidence="8">4Fe-4S ferredoxin-type domain-containing protein</fullName>
    </recommendedName>
</protein>
<dbReference type="Proteomes" id="UP000199701">
    <property type="component" value="Unassembled WGS sequence"/>
</dbReference>
<evidence type="ECO:0000313" key="10">
    <source>
        <dbReference type="Proteomes" id="UP000199701"/>
    </source>
</evidence>
<dbReference type="PANTHER" id="PTHR43687:SF6">
    <property type="entry name" value="L-ASPARTATE SEMIALDEHYDE SULFURTRANSFERASE IRON-SULFUR SUBUNIT"/>
    <property type="match status" value="1"/>
</dbReference>
<keyword evidence="7" id="KW-0411">Iron-sulfur</keyword>
<feature type="domain" description="4Fe-4S ferredoxin-type" evidence="8">
    <location>
        <begin position="183"/>
        <end position="212"/>
    </location>
</feature>
<evidence type="ECO:0000259" key="8">
    <source>
        <dbReference type="PROSITE" id="PS51379"/>
    </source>
</evidence>
<dbReference type="EMBL" id="FOJI01000006">
    <property type="protein sequence ID" value="SEW19426.1"/>
    <property type="molecule type" value="Genomic_DNA"/>
</dbReference>
<dbReference type="Gene3D" id="3.40.50.360">
    <property type="match status" value="1"/>
</dbReference>
<keyword evidence="1" id="KW-0813">Transport</keyword>
<keyword evidence="2" id="KW-0004">4Fe-4S</keyword>
<keyword evidence="3" id="KW-0479">Metal-binding</keyword>
<keyword evidence="10" id="KW-1185">Reference proteome</keyword>
<evidence type="ECO:0000313" key="9">
    <source>
        <dbReference type="EMBL" id="SEW19426.1"/>
    </source>
</evidence>
<dbReference type="SUPFAM" id="SSF52218">
    <property type="entry name" value="Flavoproteins"/>
    <property type="match status" value="1"/>
</dbReference>
<gene>
    <name evidence="9" type="ORF">SAMN05421659_106121</name>
</gene>
<dbReference type="STRING" id="99656.SAMN05421659_106121"/>
<evidence type="ECO:0000256" key="1">
    <source>
        <dbReference type="ARBA" id="ARBA00022448"/>
    </source>
</evidence>
<dbReference type="PANTHER" id="PTHR43687">
    <property type="entry name" value="ADENYLYLSULFATE REDUCTASE, BETA SUBUNIT"/>
    <property type="match status" value="1"/>
</dbReference>
<dbReference type="InterPro" id="IPR050572">
    <property type="entry name" value="Fe-S_Ferredoxin"/>
</dbReference>
<dbReference type="InterPro" id="IPR029039">
    <property type="entry name" value="Flavoprotein-like_sf"/>
</dbReference>
<evidence type="ECO:0000256" key="6">
    <source>
        <dbReference type="ARBA" id="ARBA00023004"/>
    </source>
</evidence>
<keyword evidence="5" id="KW-0249">Electron transport</keyword>